<name>A0AAW0T5H4_SCYPA</name>
<comment type="caution">
    <text evidence="1">The sequence shown here is derived from an EMBL/GenBank/DDBJ whole genome shotgun (WGS) entry which is preliminary data.</text>
</comment>
<dbReference type="AlphaFoldDB" id="A0AAW0T5H4"/>
<gene>
    <name evidence="1" type="ORF">O3P69_015422</name>
</gene>
<protein>
    <recommendedName>
        <fullName evidence="3">Secreted protein</fullName>
    </recommendedName>
</protein>
<proteinExistence type="predicted"/>
<sequence>MKTHSFLTMSPLYALSRPQGAPQHTGASPAQGSTNCMRKVMVERSFEIYNSGKLMTTVLCTVAEVQHNPHSSCLKCPMSVK</sequence>
<evidence type="ECO:0000313" key="1">
    <source>
        <dbReference type="EMBL" id="KAK8382523.1"/>
    </source>
</evidence>
<dbReference type="Proteomes" id="UP001487740">
    <property type="component" value="Unassembled WGS sequence"/>
</dbReference>
<keyword evidence="2" id="KW-1185">Reference proteome</keyword>
<reference evidence="1 2" key="1">
    <citation type="submission" date="2023-03" db="EMBL/GenBank/DDBJ databases">
        <title>High-quality genome of Scylla paramamosain provides insights in environmental adaptation.</title>
        <authorList>
            <person name="Zhang L."/>
        </authorList>
    </citation>
    <scope>NUCLEOTIDE SEQUENCE [LARGE SCALE GENOMIC DNA]</scope>
    <source>
        <strain evidence="1">LZ_2023a</strain>
        <tissue evidence="1">Muscle</tissue>
    </source>
</reference>
<evidence type="ECO:0008006" key="3">
    <source>
        <dbReference type="Google" id="ProtNLM"/>
    </source>
</evidence>
<organism evidence="1 2">
    <name type="scientific">Scylla paramamosain</name>
    <name type="common">Mud crab</name>
    <dbReference type="NCBI Taxonomy" id="85552"/>
    <lineage>
        <taxon>Eukaryota</taxon>
        <taxon>Metazoa</taxon>
        <taxon>Ecdysozoa</taxon>
        <taxon>Arthropoda</taxon>
        <taxon>Crustacea</taxon>
        <taxon>Multicrustacea</taxon>
        <taxon>Malacostraca</taxon>
        <taxon>Eumalacostraca</taxon>
        <taxon>Eucarida</taxon>
        <taxon>Decapoda</taxon>
        <taxon>Pleocyemata</taxon>
        <taxon>Brachyura</taxon>
        <taxon>Eubrachyura</taxon>
        <taxon>Portunoidea</taxon>
        <taxon>Portunidae</taxon>
        <taxon>Portuninae</taxon>
        <taxon>Scylla</taxon>
    </lineage>
</organism>
<dbReference type="EMBL" id="JARAKH010000039">
    <property type="protein sequence ID" value="KAK8382523.1"/>
    <property type="molecule type" value="Genomic_DNA"/>
</dbReference>
<accession>A0AAW0T5H4</accession>
<evidence type="ECO:0000313" key="2">
    <source>
        <dbReference type="Proteomes" id="UP001487740"/>
    </source>
</evidence>